<dbReference type="SUPFAM" id="SSF53098">
    <property type="entry name" value="Ribonuclease H-like"/>
    <property type="match status" value="1"/>
</dbReference>
<protein>
    <recommendedName>
        <fullName evidence="1">DNA-directed DNA polymerase</fullName>
        <ecNumber evidence="1">2.7.7.7</ecNumber>
    </recommendedName>
    <alternativeName>
        <fullName evidence="5">Mitochondrial DNA polymerase catalytic subunit</fullName>
    </alternativeName>
</protein>
<dbReference type="EMBL" id="OZ004260">
    <property type="protein sequence ID" value="CAK7921298.1"/>
    <property type="molecule type" value="Genomic_DNA"/>
</dbReference>
<keyword evidence="4" id="KW-0239">DNA-directed DNA polymerase</keyword>
<evidence type="ECO:0000256" key="4">
    <source>
        <dbReference type="ARBA" id="ARBA00022932"/>
    </source>
</evidence>
<dbReference type="InterPro" id="IPR019760">
    <property type="entry name" value="DNA-dir_DNA_pol_A_CS"/>
</dbReference>
<dbReference type="InterPro" id="IPR041336">
    <property type="entry name" value="DNApol_Exo"/>
</dbReference>
<keyword evidence="3" id="KW-0548">Nucleotidyltransferase</keyword>
<accession>A0ABP0EPH8</accession>
<keyword evidence="2" id="KW-0808">Transferase</keyword>
<evidence type="ECO:0000256" key="1">
    <source>
        <dbReference type="ARBA" id="ARBA00012417"/>
    </source>
</evidence>
<dbReference type="Proteomes" id="UP001497600">
    <property type="component" value="Chromosome H"/>
</dbReference>
<dbReference type="PANTHER" id="PTHR10267">
    <property type="entry name" value="DNA POLYMERASE SUBUNIT GAMMA-1"/>
    <property type="match status" value="1"/>
</dbReference>
<evidence type="ECO:0000256" key="5">
    <source>
        <dbReference type="ARBA" id="ARBA00031966"/>
    </source>
</evidence>
<dbReference type="InterPro" id="IPR002297">
    <property type="entry name" value="DNA-dir_DNA_pol_A_mt"/>
</dbReference>
<dbReference type="PRINTS" id="PR00867">
    <property type="entry name" value="DNAPOLG"/>
</dbReference>
<dbReference type="InterPro" id="IPR012337">
    <property type="entry name" value="RNaseH-like_sf"/>
</dbReference>
<evidence type="ECO:0000313" key="7">
    <source>
        <dbReference type="EMBL" id="CAK7921298.1"/>
    </source>
</evidence>
<organism evidence="7 8">
    <name type="scientific">[Candida] anglica</name>
    <dbReference type="NCBI Taxonomy" id="148631"/>
    <lineage>
        <taxon>Eukaryota</taxon>
        <taxon>Fungi</taxon>
        <taxon>Dikarya</taxon>
        <taxon>Ascomycota</taxon>
        <taxon>Saccharomycotina</taxon>
        <taxon>Pichiomycetes</taxon>
        <taxon>Debaryomycetaceae</taxon>
        <taxon>Kurtzmaniella</taxon>
    </lineage>
</organism>
<evidence type="ECO:0000256" key="2">
    <source>
        <dbReference type="ARBA" id="ARBA00022679"/>
    </source>
</evidence>
<dbReference type="PROSITE" id="PS00447">
    <property type="entry name" value="DNA_POLYMERASE_A"/>
    <property type="match status" value="1"/>
</dbReference>
<dbReference type="EC" id="2.7.7.7" evidence="1"/>
<reference evidence="7 8" key="1">
    <citation type="submission" date="2024-01" db="EMBL/GenBank/DDBJ databases">
        <authorList>
            <consortium name="Genoscope - CEA"/>
            <person name="William W."/>
        </authorList>
    </citation>
    <scope>NUCLEOTIDE SEQUENCE [LARGE SCALE GENOMIC DNA]</scope>
    <source>
        <strain evidence="7 8">29B2s-10</strain>
    </source>
</reference>
<dbReference type="Gene3D" id="1.10.150.20">
    <property type="entry name" value="5' to 3' exonuclease, C-terminal subdomain"/>
    <property type="match status" value="1"/>
</dbReference>
<dbReference type="InterPro" id="IPR001098">
    <property type="entry name" value="DNA-dir_DNA_pol_A_palm_dom"/>
</dbReference>
<feature type="domain" description="DNA-directed DNA polymerase family A palm" evidence="6">
    <location>
        <begin position="704"/>
        <end position="933"/>
    </location>
</feature>
<dbReference type="Gene3D" id="3.30.70.370">
    <property type="match status" value="1"/>
</dbReference>
<dbReference type="SUPFAM" id="SSF56672">
    <property type="entry name" value="DNA/RNA polymerases"/>
    <property type="match status" value="1"/>
</dbReference>
<dbReference type="PANTHER" id="PTHR10267:SF0">
    <property type="entry name" value="DNA POLYMERASE SUBUNIT GAMMA-1"/>
    <property type="match status" value="1"/>
</dbReference>
<dbReference type="Pfam" id="PF00476">
    <property type="entry name" value="DNA_pol_A"/>
    <property type="match status" value="1"/>
</dbReference>
<dbReference type="InterPro" id="IPR043502">
    <property type="entry name" value="DNA/RNA_pol_sf"/>
</dbReference>
<dbReference type="Gene3D" id="3.30.420.390">
    <property type="match status" value="2"/>
</dbReference>
<name>A0ABP0EPH8_9ASCO</name>
<evidence type="ECO:0000313" key="8">
    <source>
        <dbReference type="Proteomes" id="UP001497600"/>
    </source>
</evidence>
<dbReference type="SMART" id="SM00482">
    <property type="entry name" value="POLAc"/>
    <property type="match status" value="1"/>
</dbReference>
<dbReference type="Pfam" id="PF18136">
    <property type="entry name" value="DNApol_Exo"/>
    <property type="match status" value="1"/>
</dbReference>
<evidence type="ECO:0000259" key="6">
    <source>
        <dbReference type="SMART" id="SM00482"/>
    </source>
</evidence>
<gene>
    <name evidence="7" type="primary">MIP1</name>
    <name evidence="7" type="ORF">CAAN4_H12552</name>
</gene>
<proteinExistence type="predicted"/>
<evidence type="ECO:0000256" key="3">
    <source>
        <dbReference type="ARBA" id="ARBA00022695"/>
    </source>
</evidence>
<sequence length="1162" mass="133029">MYRGILVQRHCSRRLHNTSIKLNNTTKFKETPRINAVGIQYLSKNLQKKIFPKSKSIKENKQLLEVSKQHLKQNGLLGKATQITEPIDIKGFPSLIGEGSLDEHFYKIGTKSSEPYLKMAESFLSKKMKLPPLPKKWLFQSGWVRYAPGCKPEPVPYPLENEIVFDVEVLYKISPYAVMNTAVTSKAWYGWVSPLLTEHAKDKNYNDYEHLIPFNCLNEEKIMIGYNVGYDRARVFDEYNIKQSKAFYLDAMALHVALTGICSQQRPKWFKHKKNKEILETDQDEGSKEAMSCEETGVDVAQELLDDPWLNKAAPNSLAVVAKHHCGIEMDKSDRDYFSSTSPQDIIDNFQKLMNYCAKDVEVTYSVAAKLFPEFRKKIPHPVSFAALRHLGTLFLPSTKKWDGYIETAERIYLANRDIVLDKLKFQVNNLVQHLQPDASNKKSISAPEWENDPWLSQLDWTHKEMKLKKDGTPAKRQAYLTGYPEWYRDLFKRQPADGQSSKTERELTVTIRTRSTPLFLRLSWEGYPLFWTDTHGWCFKVPFDDTIVEKLEKKNYTRVLLNDEDMEKYEHQLRNENGYYELFKVPHPDGPAHRCTGILGKSYLRYFEDGTMSSEFDFATDILKLNAQSSYWMGNRKRIKDQFIVYNDIKGEKNKIFDNPTEIESRPEMGIILPKICSMGTVTRRATENTWLTASNSKKSRIGSELKAMIEVPKGYAFVGADVDSEELWIASLIGDSEFKFHGATALGWMTLEGTKNEGTDLHSKTAEILGISRGDAKVFNYGRIYGAGVKFATRLLMQCNPLISNEQAAETAKTLYEKTKGSSGSSKLLERRMYYGGSESVMFNKLEAIAYEEFPRTPVLGASITAALTKTNLKANQFLTSRVNWSIQSSGVDYLHLLIVSMEHLSEKYNIPLRLSITVHDELRYLCKEEYKYDVALLLQISNLWTRAMFCQQLGINEVPQSCAFFSEVDIDHVLRKEVGMDCVTPSHPESIAPGESLGIEQLLQKFSETSGLKVDKNFKYDFDKIPYKPRIPVLQGMGKLSDGLDLTWAKMQCAESSSDWRKLLREYGSSKTKPKAKINRKKFKEEYEIGMDGDHLLEQYVAPAKEFASNAKKRRDVYDTIKPGGREIISPSLAVGMKRPSATPQRRYLSNCIPRQSFK</sequence>
<keyword evidence="8" id="KW-1185">Reference proteome</keyword>